<dbReference type="InParanoid" id="K5VK77"/>
<name>K5VK77_AGABU</name>
<feature type="compositionally biased region" description="Basic and acidic residues" evidence="2">
    <location>
        <begin position="120"/>
        <end position="133"/>
    </location>
</feature>
<keyword evidence="4" id="KW-1185">Reference proteome</keyword>
<evidence type="ECO:0000256" key="2">
    <source>
        <dbReference type="SAM" id="MobiDB-lite"/>
    </source>
</evidence>
<dbReference type="KEGG" id="abp:AGABI1DRAFT109868"/>
<sequence>MTTMLDIIRRVSHSVSSFFNMSSIQPSRSPPIDQQHRIWFAETPIALPIAHYLDTLLYHYTTTGALIYKERKNLRHEVIRATIEQSPRRNHRPSTSSATTSGVPSEASSPTPAPIFLLLERSRDENEPLEKHDRRTKKGKAGKREAGGEIVEGEDGVEGATVKDSETEEQLCGLTTTSSLKGMRLLEYTVKCSIGGKAAADFVRNSTLAGPPKGFYLLARMVLPPPPILPADNDVDGVIQELSTPVDSAEPDSIPMNLPPLSSQTSRYLSALHSIRHSDFFKGSFITVYPNDSPTEMKRKFQKAGLEPGNFASVGIVNQTQNGNVHTMLAKWENALGAWESKAENFGEREVIEIRNFEALQRAEKAETEIRKLRIELANLTGITNPEGLRQ</sequence>
<evidence type="ECO:0000256" key="1">
    <source>
        <dbReference type="SAM" id="Coils"/>
    </source>
</evidence>
<organism evidence="3 4">
    <name type="scientific">Agaricus bisporus var. burnettii (strain JB137-S8 / ATCC MYA-4627 / FGSC 10392)</name>
    <name type="common">White button mushroom</name>
    <dbReference type="NCBI Taxonomy" id="597362"/>
    <lineage>
        <taxon>Eukaryota</taxon>
        <taxon>Fungi</taxon>
        <taxon>Dikarya</taxon>
        <taxon>Basidiomycota</taxon>
        <taxon>Agaricomycotina</taxon>
        <taxon>Agaricomycetes</taxon>
        <taxon>Agaricomycetidae</taxon>
        <taxon>Agaricales</taxon>
        <taxon>Agaricineae</taxon>
        <taxon>Agaricaceae</taxon>
        <taxon>Agaricus</taxon>
    </lineage>
</organism>
<dbReference type="OMA" id="LAKWENA"/>
<protein>
    <submittedName>
        <fullName evidence="3">Uncharacterized protein</fullName>
    </submittedName>
</protein>
<dbReference type="HOGENOM" id="CLU_705895_0_0_1"/>
<dbReference type="RefSeq" id="XP_007334628.1">
    <property type="nucleotide sequence ID" value="XM_007334566.1"/>
</dbReference>
<evidence type="ECO:0000313" key="3">
    <source>
        <dbReference type="EMBL" id="EKM74739.1"/>
    </source>
</evidence>
<evidence type="ECO:0000313" key="4">
    <source>
        <dbReference type="Proteomes" id="UP000008493"/>
    </source>
</evidence>
<feature type="coiled-coil region" evidence="1">
    <location>
        <begin position="356"/>
        <end position="383"/>
    </location>
</feature>
<dbReference type="EMBL" id="JH971429">
    <property type="protein sequence ID" value="EKM74739.1"/>
    <property type="molecule type" value="Genomic_DNA"/>
</dbReference>
<proteinExistence type="predicted"/>
<feature type="region of interest" description="Disordered" evidence="2">
    <location>
        <begin position="81"/>
        <end position="148"/>
    </location>
</feature>
<accession>K5VK77</accession>
<keyword evidence="1" id="KW-0175">Coiled coil</keyword>
<reference evidence="4" key="1">
    <citation type="journal article" date="2012" name="Proc. Natl. Acad. Sci. U.S.A.">
        <title>Genome sequence of the button mushroom Agaricus bisporus reveals mechanisms governing adaptation to a humic-rich ecological niche.</title>
        <authorList>
            <person name="Morin E."/>
            <person name="Kohler A."/>
            <person name="Baker A.R."/>
            <person name="Foulongne-Oriol M."/>
            <person name="Lombard V."/>
            <person name="Nagy L.G."/>
            <person name="Ohm R.A."/>
            <person name="Patyshakuliyeva A."/>
            <person name="Brun A."/>
            <person name="Aerts A.L."/>
            <person name="Bailey A.M."/>
            <person name="Billette C."/>
            <person name="Coutinho P.M."/>
            <person name="Deakin G."/>
            <person name="Doddapaneni H."/>
            <person name="Floudas D."/>
            <person name="Grimwood J."/>
            <person name="Hilden K."/>
            <person name="Kuees U."/>
            <person name="LaButti K.M."/>
            <person name="Lapidus A."/>
            <person name="Lindquist E.A."/>
            <person name="Lucas S.M."/>
            <person name="Murat C."/>
            <person name="Riley R.W."/>
            <person name="Salamov A.A."/>
            <person name="Schmutz J."/>
            <person name="Subramanian V."/>
            <person name="Woesten H.A.B."/>
            <person name="Xu J."/>
            <person name="Eastwood D.C."/>
            <person name="Foster G.D."/>
            <person name="Sonnenberg A.S."/>
            <person name="Cullen D."/>
            <person name="de Vries R.P."/>
            <person name="Lundell T."/>
            <person name="Hibbett D.S."/>
            <person name="Henrissat B."/>
            <person name="Burton K.S."/>
            <person name="Kerrigan R.W."/>
            <person name="Challen M.P."/>
            <person name="Grigoriev I.V."/>
            <person name="Martin F."/>
        </authorList>
    </citation>
    <scope>NUCLEOTIDE SEQUENCE [LARGE SCALE GENOMIC DNA]</scope>
    <source>
        <strain evidence="4">JB137-S8 / ATCC MYA-4627 / FGSC 10392</strain>
    </source>
</reference>
<dbReference type="Proteomes" id="UP000008493">
    <property type="component" value="Unassembled WGS sequence"/>
</dbReference>
<dbReference type="AlphaFoldDB" id="K5VK77"/>
<gene>
    <name evidence="3" type="ORF">AGABI1DRAFT_109868</name>
</gene>
<dbReference type="GeneID" id="18822793"/>
<feature type="compositionally biased region" description="Polar residues" evidence="2">
    <location>
        <begin position="93"/>
        <end position="110"/>
    </location>
</feature>